<keyword evidence="2" id="KW-1185">Reference proteome</keyword>
<proteinExistence type="predicted"/>
<sequence length="132" mass="15154">MIVWEGKSLVVTLFRTWAKTSVSDYLLAYQSMVNHHPHREWVKIIDFTDYVETSDLLGLLYADELKHIRKDIAEWSVRRGMIRQVIILAPGIPKDVIEQLIQIYDNSGAPAETVSSRHEASVRAEEVLKGHL</sequence>
<dbReference type="RefSeq" id="WP_041338542.1">
    <property type="nucleotide sequence ID" value="NZ_CP007151.1"/>
</dbReference>
<evidence type="ECO:0000313" key="1">
    <source>
        <dbReference type="EMBL" id="AHI29957.1"/>
    </source>
</evidence>
<evidence type="ECO:0000313" key="2">
    <source>
        <dbReference type="Proteomes" id="UP000061489"/>
    </source>
</evidence>
<name>W5YL78_9GAMM</name>
<reference evidence="1 2" key="1">
    <citation type="journal article" date="2014" name="Genome Announc.">
        <title>Draft Genome Sequences of Marinobacter similis A3d10T and Marinobacter salarius R9SW1T.</title>
        <authorList>
            <person name="Ivanova E.P."/>
            <person name="Ng H.J."/>
            <person name="Webb H.K."/>
            <person name="Feng G."/>
            <person name="Oshima K."/>
            <person name="Hattori M."/>
            <person name="Ohkuma M."/>
            <person name="Sergeev A.F."/>
            <person name="Mikhailov V.V."/>
            <person name="Crawford R.J."/>
            <person name="Sawabe T."/>
        </authorList>
    </citation>
    <scope>NUCLEOTIDE SEQUENCE [LARGE SCALE GENOMIC DNA]</scope>
    <source>
        <strain evidence="1 2">A3d10</strain>
    </source>
</reference>
<protein>
    <submittedName>
        <fullName evidence="1">Uncharacterized protein</fullName>
    </submittedName>
</protein>
<organism evidence="1 2">
    <name type="scientific">Marinobacter similis</name>
    <dbReference type="NCBI Taxonomy" id="1420916"/>
    <lineage>
        <taxon>Bacteria</taxon>
        <taxon>Pseudomonadati</taxon>
        <taxon>Pseudomonadota</taxon>
        <taxon>Gammaproteobacteria</taxon>
        <taxon>Pseudomonadales</taxon>
        <taxon>Marinobacteraceae</taxon>
        <taxon>Marinobacter</taxon>
    </lineage>
</organism>
<gene>
    <name evidence="1" type="ORF">AU14_02340</name>
</gene>
<dbReference type="AlphaFoldDB" id="W5YL78"/>
<dbReference type="EMBL" id="CP007151">
    <property type="protein sequence ID" value="AHI29957.1"/>
    <property type="molecule type" value="Genomic_DNA"/>
</dbReference>
<dbReference type="KEGG" id="msx:AU14_02340"/>
<dbReference type="Proteomes" id="UP000061489">
    <property type="component" value="Chromosome"/>
</dbReference>
<dbReference type="HOGENOM" id="CLU_1914573_0_0_6"/>
<accession>W5YL78</accession>